<evidence type="ECO:0000313" key="2">
    <source>
        <dbReference type="EMBL" id="PTE23269.1"/>
    </source>
</evidence>
<dbReference type="RefSeq" id="WP_107662377.1">
    <property type="nucleotide sequence ID" value="NZ_PZKG01000007.1"/>
</dbReference>
<dbReference type="EMBL" id="PZKG01000007">
    <property type="protein sequence ID" value="PTE23269.1"/>
    <property type="molecule type" value="Genomic_DNA"/>
</dbReference>
<keyword evidence="2" id="KW-0808">Transferase</keyword>
<dbReference type="Gene3D" id="3.40.50.1820">
    <property type="entry name" value="alpha/beta hydrolase"/>
    <property type="match status" value="1"/>
</dbReference>
<proteinExistence type="predicted"/>
<reference evidence="2 3" key="1">
    <citation type="submission" date="2018-03" db="EMBL/GenBank/DDBJ databases">
        <title>Cereibacter changlensis.</title>
        <authorList>
            <person name="Meyer T.E."/>
            <person name="Miller S."/>
            <person name="Lodha T."/>
            <person name="Gandham S."/>
            <person name="Chintalapati S."/>
            <person name="Chintalapati V.R."/>
        </authorList>
    </citation>
    <scope>NUCLEOTIDE SEQUENCE [LARGE SCALE GENOMIC DNA]</scope>
    <source>
        <strain evidence="2 3">JA139</strain>
    </source>
</reference>
<dbReference type="GO" id="GO:0016740">
    <property type="term" value="F:transferase activity"/>
    <property type="evidence" value="ECO:0007669"/>
    <property type="project" value="UniProtKB-KW"/>
</dbReference>
<evidence type="ECO:0000256" key="1">
    <source>
        <dbReference type="SAM" id="SignalP"/>
    </source>
</evidence>
<sequence>MRLLLALIACLAAPPAFAADCVVLLHGLARGQMSLLPMQAALQAQGFTVVNQGYPSTEATIAELAEAHVGPAVAACGAARVHFVTHSLGGILVRDWLVDHRPAQMGRVVMLAPPNRGSELVDALGSIAAFEWINGPAGLELGTGEGSVPLALPLPDYPLGVIAGDRSLNPFYSSLIEGADDGKVSVASTRLAGMQDHLVLPVTHTFMMMNPLVIAETVHFLREGRFDPSLTLGQSLETTFGLAP</sequence>
<gene>
    <name evidence="2" type="ORF">C5F48_02750</name>
</gene>
<accession>A0A2T4JZC2</accession>
<organism evidence="2 3">
    <name type="scientific">Cereibacter changlensis JA139</name>
    <dbReference type="NCBI Taxonomy" id="1188249"/>
    <lineage>
        <taxon>Bacteria</taxon>
        <taxon>Pseudomonadati</taxon>
        <taxon>Pseudomonadota</taxon>
        <taxon>Alphaproteobacteria</taxon>
        <taxon>Rhodobacterales</taxon>
        <taxon>Paracoccaceae</taxon>
        <taxon>Cereibacter</taxon>
    </lineage>
</organism>
<dbReference type="AlphaFoldDB" id="A0A2T4JZC2"/>
<comment type="caution">
    <text evidence="2">The sequence shown here is derived from an EMBL/GenBank/DDBJ whole genome shotgun (WGS) entry which is preliminary data.</text>
</comment>
<dbReference type="Proteomes" id="UP000241010">
    <property type="component" value="Unassembled WGS sequence"/>
</dbReference>
<feature type="signal peptide" evidence="1">
    <location>
        <begin position="1"/>
        <end position="18"/>
    </location>
</feature>
<keyword evidence="1" id="KW-0732">Signal</keyword>
<feature type="chain" id="PRO_5015432566" evidence="1">
    <location>
        <begin position="19"/>
        <end position="244"/>
    </location>
</feature>
<dbReference type="InterPro" id="IPR029058">
    <property type="entry name" value="AB_hydrolase_fold"/>
</dbReference>
<keyword evidence="3" id="KW-1185">Reference proteome</keyword>
<evidence type="ECO:0000313" key="3">
    <source>
        <dbReference type="Proteomes" id="UP000241010"/>
    </source>
</evidence>
<dbReference type="PANTHER" id="PTHR37946:SF1">
    <property type="entry name" value="SLL1969 PROTEIN"/>
    <property type="match status" value="1"/>
</dbReference>
<protein>
    <submittedName>
        <fullName evidence="2">Acetyltransferase</fullName>
    </submittedName>
</protein>
<dbReference type="PANTHER" id="PTHR37946">
    <property type="entry name" value="SLL1969 PROTEIN"/>
    <property type="match status" value="1"/>
</dbReference>
<dbReference type="OrthoDB" id="556502at2"/>
<dbReference type="SUPFAM" id="SSF53474">
    <property type="entry name" value="alpha/beta-Hydrolases"/>
    <property type="match status" value="1"/>
</dbReference>
<name>A0A2T4JZC2_9RHOB</name>